<dbReference type="RefSeq" id="WP_022516139.1">
    <property type="nucleotide sequence ID" value="NZ_JACOQH010000003.1"/>
</dbReference>
<keyword evidence="3" id="KW-1185">Reference proteome</keyword>
<feature type="transmembrane region" description="Helical" evidence="1">
    <location>
        <begin position="104"/>
        <end position="122"/>
    </location>
</feature>
<feature type="transmembrane region" description="Helical" evidence="1">
    <location>
        <begin position="78"/>
        <end position="97"/>
    </location>
</feature>
<feature type="transmembrane region" description="Helical" evidence="1">
    <location>
        <begin position="20"/>
        <end position="41"/>
    </location>
</feature>
<dbReference type="EMBL" id="JACOQH010000003">
    <property type="protein sequence ID" value="MBC5753547.1"/>
    <property type="molecule type" value="Genomic_DNA"/>
</dbReference>
<proteinExistence type="predicted"/>
<feature type="transmembrane region" description="Helical" evidence="1">
    <location>
        <begin position="53"/>
        <end position="72"/>
    </location>
</feature>
<keyword evidence="1" id="KW-0812">Transmembrane</keyword>
<keyword evidence="1" id="KW-0472">Membrane</keyword>
<sequence length="226" mass="24515">MNNFFAAPTDVWGDDAVKLTTVGLILVIAVIAVLLIASLLMRKTEKRTARITTKQLVCSAAAMALAIVTSMIKLFDLPMGGSVTLLSMLFIVLIGYWYGPKVGITAAVAYGLLQFVLEPIFYTIPQMLVDYPLAFGALGISGFFYKKKHGLILGYIAGVLGRYFFAFLSGLIFFGAYAADYNMSAPVYSLVYNGAYLLTEGGITLIIIAIPPVQNALARVKRMVLE</sequence>
<dbReference type="Proteomes" id="UP000621540">
    <property type="component" value="Unassembled WGS sequence"/>
</dbReference>
<feature type="transmembrane region" description="Helical" evidence="1">
    <location>
        <begin position="190"/>
        <end position="213"/>
    </location>
</feature>
<accession>A0ABR7I9H9</accession>
<feature type="transmembrane region" description="Helical" evidence="1">
    <location>
        <begin position="128"/>
        <end position="145"/>
    </location>
</feature>
<gene>
    <name evidence="2" type="ORF">H8Z76_05800</name>
</gene>
<comment type="caution">
    <text evidence="2">The sequence shown here is derived from an EMBL/GenBank/DDBJ whole genome shotgun (WGS) entry which is preliminary data.</text>
</comment>
<keyword evidence="1" id="KW-1133">Transmembrane helix</keyword>
<reference evidence="2 3" key="1">
    <citation type="submission" date="2020-08" db="EMBL/GenBank/DDBJ databases">
        <title>Genome public.</title>
        <authorList>
            <person name="Liu C."/>
            <person name="Sun Q."/>
        </authorList>
    </citation>
    <scope>NUCLEOTIDE SEQUENCE [LARGE SCALE GENOMIC DNA]</scope>
    <source>
        <strain evidence="2 3">BX0805</strain>
    </source>
</reference>
<dbReference type="InterPro" id="IPR012651">
    <property type="entry name" value="Thia_Transptr_ThiT"/>
</dbReference>
<dbReference type="Pfam" id="PF09515">
    <property type="entry name" value="Thia_YuaJ"/>
    <property type="match status" value="1"/>
</dbReference>
<evidence type="ECO:0000313" key="3">
    <source>
        <dbReference type="Proteomes" id="UP000621540"/>
    </source>
</evidence>
<dbReference type="Gene3D" id="1.10.1760.20">
    <property type="match status" value="1"/>
</dbReference>
<evidence type="ECO:0000313" key="2">
    <source>
        <dbReference type="EMBL" id="MBC5753547.1"/>
    </source>
</evidence>
<organism evidence="2 3">
    <name type="scientific">Roseburia yibonii</name>
    <dbReference type="NCBI Taxonomy" id="2763063"/>
    <lineage>
        <taxon>Bacteria</taxon>
        <taxon>Bacillati</taxon>
        <taxon>Bacillota</taxon>
        <taxon>Clostridia</taxon>
        <taxon>Lachnospirales</taxon>
        <taxon>Lachnospiraceae</taxon>
        <taxon>Roseburia</taxon>
    </lineage>
</organism>
<name>A0ABR7I9H9_9FIRM</name>
<feature type="transmembrane region" description="Helical" evidence="1">
    <location>
        <begin position="152"/>
        <end position="178"/>
    </location>
</feature>
<protein>
    <submittedName>
        <fullName evidence="2">Energy-coupled thiamine transporter ThiT</fullName>
    </submittedName>
</protein>
<evidence type="ECO:0000256" key="1">
    <source>
        <dbReference type="SAM" id="Phobius"/>
    </source>
</evidence>